<dbReference type="GO" id="GO:0005789">
    <property type="term" value="C:endoplasmic reticulum membrane"/>
    <property type="evidence" value="ECO:0007669"/>
    <property type="project" value="UniProtKB-SubCell"/>
</dbReference>
<feature type="coiled-coil region" evidence="13">
    <location>
        <begin position="163"/>
        <end position="218"/>
    </location>
</feature>
<feature type="domain" description="BAP29/BAP31 transmembrane" evidence="14">
    <location>
        <begin position="1"/>
        <end position="135"/>
    </location>
</feature>
<comment type="function">
    <text evidence="12">May play a role in anterograde transport of membrane proteins from the endoplasmic reticulum to the Golgi.</text>
</comment>
<feature type="transmembrane region" description="Helical" evidence="12">
    <location>
        <begin position="103"/>
        <end position="123"/>
    </location>
</feature>
<dbReference type="GO" id="GO:0006888">
    <property type="term" value="P:endoplasmic reticulum to Golgi vesicle-mediated transport"/>
    <property type="evidence" value="ECO:0007669"/>
    <property type="project" value="UniProtKB-UniRule"/>
</dbReference>
<dbReference type="GO" id="GO:0006886">
    <property type="term" value="P:intracellular protein transport"/>
    <property type="evidence" value="ECO:0007669"/>
    <property type="project" value="UniProtKB-UniRule"/>
</dbReference>
<protein>
    <recommendedName>
        <fullName evidence="12">Endoplasmic reticulum transmembrane protein</fullName>
    </recommendedName>
</protein>
<feature type="transmembrane region" description="Helical" evidence="12">
    <location>
        <begin position="48"/>
        <end position="67"/>
    </location>
</feature>
<keyword evidence="8 12" id="KW-0653">Protein transport</keyword>
<keyword evidence="5" id="KW-0053">Apoptosis</keyword>
<dbReference type="Pfam" id="PF05529">
    <property type="entry name" value="Bap31"/>
    <property type="match status" value="1"/>
</dbReference>
<dbReference type="FunFam" id="1.20.5.110:FF:000011">
    <property type="entry name" value="B-cell receptor-associated protein 29"/>
    <property type="match status" value="1"/>
</dbReference>
<comment type="subcellular location">
    <subcellularLocation>
        <location evidence="1 12">Endoplasmic reticulum membrane</location>
        <topology evidence="1 12">Multi-pass membrane protein</topology>
    </subcellularLocation>
</comment>
<dbReference type="PANTHER" id="PTHR12701">
    <property type="entry name" value="BCR-ASSOCIATED PROTEIN, BAP"/>
    <property type="match status" value="1"/>
</dbReference>
<dbReference type="PANTHER" id="PTHR12701:SF20">
    <property type="entry name" value="ENDOPLASMIC RETICULUM TRANSMEMBRANE PROTEIN"/>
    <property type="match status" value="1"/>
</dbReference>
<evidence type="ECO:0000256" key="11">
    <source>
        <dbReference type="ARBA" id="ARBA00023136"/>
    </source>
</evidence>
<reference evidence="16" key="1">
    <citation type="submission" date="2022-01" db="EMBL/GenBank/DDBJ databases">
        <authorList>
            <person name="King R."/>
        </authorList>
    </citation>
    <scope>NUCLEOTIDE SEQUENCE</scope>
</reference>
<dbReference type="Gene3D" id="1.20.5.110">
    <property type="match status" value="1"/>
</dbReference>
<evidence type="ECO:0000256" key="4">
    <source>
        <dbReference type="ARBA" id="ARBA00022692"/>
    </source>
</evidence>
<keyword evidence="3 12" id="KW-0813">Transport</keyword>
<dbReference type="GO" id="GO:0070973">
    <property type="term" value="P:protein localization to endoplasmic reticulum exit site"/>
    <property type="evidence" value="ECO:0007669"/>
    <property type="project" value="UniProtKB-UniRule"/>
</dbReference>
<dbReference type="InterPro" id="IPR041672">
    <property type="entry name" value="Bap31/Bap29_C"/>
</dbReference>
<dbReference type="OrthoDB" id="435607at2759"/>
<keyword evidence="6 12" id="KW-0256">Endoplasmic reticulum</keyword>
<keyword evidence="4 12" id="KW-0812">Transmembrane</keyword>
<evidence type="ECO:0000256" key="6">
    <source>
        <dbReference type="ARBA" id="ARBA00022824"/>
    </source>
</evidence>
<dbReference type="InterPro" id="IPR008417">
    <property type="entry name" value="BAP29/BAP31"/>
</dbReference>
<evidence type="ECO:0000256" key="8">
    <source>
        <dbReference type="ARBA" id="ARBA00022927"/>
    </source>
</evidence>
<feature type="domain" description="Bap31/Bap29 cytoplasmic coiled-coil" evidence="15">
    <location>
        <begin position="176"/>
        <end position="230"/>
    </location>
</feature>
<sequence>MSLQWTLIAGFLYLEIAIVLLLVLPVASPKRWNSFFKSKFLQGLQKQAWFYFLMLLGILVLFLLDAIREMRKYSNLEAEEHGHAHLDREMQGSMRLFRAQRNFYISGFALFLSLVIRRLVILISEQATLQAQSEASMRQAQSATTAAKSLLAQRGEVEQNESNEAHDQEVNILKSKIKKLQEELTLEEKDKTALKTQADNLAKEYDRLAEEHSKLQKKLTISAQNDKKDE</sequence>
<dbReference type="AlphaFoldDB" id="A0A9P0D318"/>
<evidence type="ECO:0000256" key="13">
    <source>
        <dbReference type="SAM" id="Coils"/>
    </source>
</evidence>
<name>A0A9P0D318_9CUCU</name>
<organism evidence="16 17">
    <name type="scientific">Psylliodes chrysocephalus</name>
    <dbReference type="NCBI Taxonomy" id="3402493"/>
    <lineage>
        <taxon>Eukaryota</taxon>
        <taxon>Metazoa</taxon>
        <taxon>Ecdysozoa</taxon>
        <taxon>Arthropoda</taxon>
        <taxon>Hexapoda</taxon>
        <taxon>Insecta</taxon>
        <taxon>Pterygota</taxon>
        <taxon>Neoptera</taxon>
        <taxon>Endopterygota</taxon>
        <taxon>Coleoptera</taxon>
        <taxon>Polyphaga</taxon>
        <taxon>Cucujiformia</taxon>
        <taxon>Chrysomeloidea</taxon>
        <taxon>Chrysomelidae</taxon>
        <taxon>Galerucinae</taxon>
        <taxon>Alticini</taxon>
        <taxon>Psylliodes</taxon>
    </lineage>
</organism>
<keyword evidence="9 12" id="KW-1133">Transmembrane helix</keyword>
<keyword evidence="7 12" id="KW-0931">ER-Golgi transport</keyword>
<evidence type="ECO:0000256" key="1">
    <source>
        <dbReference type="ARBA" id="ARBA00004477"/>
    </source>
</evidence>
<keyword evidence="11 12" id="KW-0472">Membrane</keyword>
<evidence type="ECO:0000256" key="2">
    <source>
        <dbReference type="ARBA" id="ARBA00007956"/>
    </source>
</evidence>
<evidence type="ECO:0000313" key="16">
    <source>
        <dbReference type="EMBL" id="CAH1113357.1"/>
    </source>
</evidence>
<proteinExistence type="inferred from homology"/>
<evidence type="ECO:0000256" key="7">
    <source>
        <dbReference type="ARBA" id="ARBA00022892"/>
    </source>
</evidence>
<comment type="similarity">
    <text evidence="2 12">Belongs to the BCAP29/BCAP31 family.</text>
</comment>
<evidence type="ECO:0000256" key="3">
    <source>
        <dbReference type="ARBA" id="ARBA00022448"/>
    </source>
</evidence>
<evidence type="ECO:0000259" key="15">
    <source>
        <dbReference type="Pfam" id="PF18035"/>
    </source>
</evidence>
<evidence type="ECO:0000259" key="14">
    <source>
        <dbReference type="Pfam" id="PF05529"/>
    </source>
</evidence>
<evidence type="ECO:0000256" key="5">
    <source>
        <dbReference type="ARBA" id="ARBA00022703"/>
    </source>
</evidence>
<dbReference type="Pfam" id="PF18035">
    <property type="entry name" value="Bap31_Bap29_C"/>
    <property type="match status" value="1"/>
</dbReference>
<evidence type="ECO:0000256" key="9">
    <source>
        <dbReference type="ARBA" id="ARBA00022989"/>
    </source>
</evidence>
<evidence type="ECO:0000256" key="12">
    <source>
        <dbReference type="RuleBase" id="RU367026"/>
    </source>
</evidence>
<accession>A0A9P0D318</accession>
<gene>
    <name evidence="16" type="ORF">PSYICH_LOCUS13685</name>
</gene>
<feature type="transmembrane region" description="Helical" evidence="12">
    <location>
        <begin position="7"/>
        <end position="28"/>
    </location>
</feature>
<dbReference type="GO" id="GO:0006915">
    <property type="term" value="P:apoptotic process"/>
    <property type="evidence" value="ECO:0007669"/>
    <property type="project" value="UniProtKB-KW"/>
</dbReference>
<dbReference type="Proteomes" id="UP001153636">
    <property type="component" value="Chromosome 7"/>
</dbReference>
<evidence type="ECO:0000256" key="10">
    <source>
        <dbReference type="ARBA" id="ARBA00023054"/>
    </source>
</evidence>
<keyword evidence="17" id="KW-1185">Reference proteome</keyword>
<dbReference type="InterPro" id="IPR040463">
    <property type="entry name" value="BAP29/BAP31_N"/>
</dbReference>
<dbReference type="EMBL" id="OV651819">
    <property type="protein sequence ID" value="CAH1113357.1"/>
    <property type="molecule type" value="Genomic_DNA"/>
</dbReference>
<keyword evidence="10 13" id="KW-0175">Coiled coil</keyword>
<evidence type="ECO:0000313" key="17">
    <source>
        <dbReference type="Proteomes" id="UP001153636"/>
    </source>
</evidence>